<comment type="caution">
    <text evidence="2">The sequence shown here is derived from an EMBL/GenBank/DDBJ whole genome shotgun (WGS) entry which is preliminary data.</text>
</comment>
<dbReference type="Pfam" id="PF14529">
    <property type="entry name" value="Exo_endo_phos_2"/>
    <property type="match status" value="1"/>
</dbReference>
<dbReference type="EMBL" id="BGPR01232921">
    <property type="protein sequence ID" value="GBL82181.1"/>
    <property type="molecule type" value="Genomic_DNA"/>
</dbReference>
<evidence type="ECO:0000259" key="1">
    <source>
        <dbReference type="Pfam" id="PF14529"/>
    </source>
</evidence>
<dbReference type="InterPro" id="IPR036691">
    <property type="entry name" value="Endo/exonu/phosph_ase_sf"/>
</dbReference>
<name>A0A4Y2AQH9_ARAVE</name>
<sequence>MVVNTIKEIKFVQVNLHHSIAATATLVQRAKDQCISIACVQEMHQVKSTLVGIPSKCKLFTTKRTSLKAGIICFNPDLPIMKVFSANNTVGATLPYRGKILLILTVYCPPKEELRHTLEELENSLLIPHDRVLITGDFNSKSPVWGSDIEDERGRQLMEFVLSKGLAIVNEEDTIPTFEGAQGRSWVDLTISDPELLENIFKWQVDIEPTNSDHNSIAFSLTSLQKEIGNRELGTFADLDEEVEDYVSKITAACTNSAKSQLASPKKQKWWDKSLEILRSQVRRAKRKMYQARLPEDRKYLRSRFKKIEGEFKFQLLKAKREGWSDTCEEVTTTQPFGVHFDIAKNPDRRHFQLSAVQRSDGSLTSTTEEALHVLLDFHFPTDNFQDSPAQATIRSHSKTPPLTQDDPPFSTSEIEAAVKNVRSKKAPGPDGLFGDIIKEAYKANPHYVSDLFNACLSKGHFPKKWKKADLVLFNK</sequence>
<dbReference type="SUPFAM" id="SSF56219">
    <property type="entry name" value="DNase I-like"/>
    <property type="match status" value="1"/>
</dbReference>
<dbReference type="PANTHER" id="PTHR33273:SF4">
    <property type="entry name" value="ENDONUCLEASE_EXONUCLEASE_PHOSPHATASE DOMAIN-CONTAINING PROTEIN"/>
    <property type="match status" value="1"/>
</dbReference>
<keyword evidence="3" id="KW-1185">Reference proteome</keyword>
<feature type="domain" description="Endonuclease/exonuclease/phosphatase" evidence="1">
    <location>
        <begin position="102"/>
        <end position="217"/>
    </location>
</feature>
<feature type="non-terminal residue" evidence="2">
    <location>
        <position position="476"/>
    </location>
</feature>
<dbReference type="CDD" id="cd09077">
    <property type="entry name" value="R1-I-EN"/>
    <property type="match status" value="1"/>
</dbReference>
<proteinExistence type="predicted"/>
<evidence type="ECO:0000313" key="2">
    <source>
        <dbReference type="EMBL" id="GBL82181.1"/>
    </source>
</evidence>
<protein>
    <submittedName>
        <fullName evidence="2">Retrovirus-related Pol polyprotein from type-1 retrotransposable element R1</fullName>
    </submittedName>
</protein>
<gene>
    <name evidence="2" type="primary">PO11_268</name>
    <name evidence="2" type="ORF">AVEN_23398_1</name>
</gene>
<dbReference type="PANTHER" id="PTHR33273">
    <property type="entry name" value="DOMAIN-CONTAINING PROTEIN, PUTATIVE-RELATED"/>
    <property type="match status" value="1"/>
</dbReference>
<dbReference type="Gene3D" id="3.60.10.10">
    <property type="entry name" value="Endonuclease/exonuclease/phosphatase"/>
    <property type="match status" value="1"/>
</dbReference>
<dbReference type="OrthoDB" id="6780406at2759"/>
<dbReference type="InterPro" id="IPR005135">
    <property type="entry name" value="Endo/exonuclease/phosphatase"/>
</dbReference>
<dbReference type="GO" id="GO:0003824">
    <property type="term" value="F:catalytic activity"/>
    <property type="evidence" value="ECO:0007669"/>
    <property type="project" value="InterPro"/>
</dbReference>
<organism evidence="2 3">
    <name type="scientific">Araneus ventricosus</name>
    <name type="common">Orbweaver spider</name>
    <name type="synonym">Epeira ventricosa</name>
    <dbReference type="NCBI Taxonomy" id="182803"/>
    <lineage>
        <taxon>Eukaryota</taxon>
        <taxon>Metazoa</taxon>
        <taxon>Ecdysozoa</taxon>
        <taxon>Arthropoda</taxon>
        <taxon>Chelicerata</taxon>
        <taxon>Arachnida</taxon>
        <taxon>Araneae</taxon>
        <taxon>Araneomorphae</taxon>
        <taxon>Entelegynae</taxon>
        <taxon>Araneoidea</taxon>
        <taxon>Araneidae</taxon>
        <taxon>Araneus</taxon>
    </lineage>
</organism>
<dbReference type="AlphaFoldDB" id="A0A4Y2AQH9"/>
<accession>A0A4Y2AQH9</accession>
<dbReference type="Proteomes" id="UP000499080">
    <property type="component" value="Unassembled WGS sequence"/>
</dbReference>
<reference evidence="2 3" key="1">
    <citation type="journal article" date="2019" name="Sci. Rep.">
        <title>Orb-weaving spider Araneus ventricosus genome elucidates the spidroin gene catalogue.</title>
        <authorList>
            <person name="Kono N."/>
            <person name="Nakamura H."/>
            <person name="Ohtoshi R."/>
            <person name="Moran D.A.P."/>
            <person name="Shinohara A."/>
            <person name="Yoshida Y."/>
            <person name="Fujiwara M."/>
            <person name="Mori M."/>
            <person name="Tomita M."/>
            <person name="Arakawa K."/>
        </authorList>
    </citation>
    <scope>NUCLEOTIDE SEQUENCE [LARGE SCALE GENOMIC DNA]</scope>
</reference>
<evidence type="ECO:0000313" key="3">
    <source>
        <dbReference type="Proteomes" id="UP000499080"/>
    </source>
</evidence>